<dbReference type="AlphaFoldDB" id="A0AAQ1UP53"/>
<gene>
    <name evidence="1" type="ORF">NCTC13063_02514</name>
</gene>
<dbReference type="Proteomes" id="UP000255283">
    <property type="component" value="Unassembled WGS sequence"/>
</dbReference>
<evidence type="ECO:0000313" key="2">
    <source>
        <dbReference type="Proteomes" id="UP000255283"/>
    </source>
</evidence>
<dbReference type="GeneID" id="93537434"/>
<dbReference type="EMBL" id="UGTJ01000002">
    <property type="protein sequence ID" value="SUB96743.1"/>
    <property type="molecule type" value="Genomic_DNA"/>
</dbReference>
<protein>
    <submittedName>
        <fullName evidence="1">Uncharacterized protein</fullName>
    </submittedName>
</protein>
<organism evidence="1 2">
    <name type="scientific">Segatella buccae</name>
    <dbReference type="NCBI Taxonomy" id="28126"/>
    <lineage>
        <taxon>Bacteria</taxon>
        <taxon>Pseudomonadati</taxon>
        <taxon>Bacteroidota</taxon>
        <taxon>Bacteroidia</taxon>
        <taxon>Bacteroidales</taxon>
        <taxon>Prevotellaceae</taxon>
        <taxon>Segatella</taxon>
    </lineage>
</organism>
<comment type="caution">
    <text evidence="1">The sequence shown here is derived from an EMBL/GenBank/DDBJ whole genome shotgun (WGS) entry which is preliminary data.</text>
</comment>
<reference evidence="1 2" key="1">
    <citation type="submission" date="2018-06" db="EMBL/GenBank/DDBJ databases">
        <authorList>
            <consortium name="Pathogen Informatics"/>
            <person name="Doyle S."/>
        </authorList>
    </citation>
    <scope>NUCLEOTIDE SEQUENCE [LARGE SCALE GENOMIC DNA]</scope>
    <source>
        <strain evidence="1 2">NCTC13063</strain>
    </source>
</reference>
<proteinExistence type="predicted"/>
<dbReference type="RefSeq" id="WP_004347077.1">
    <property type="nucleotide sequence ID" value="NZ_DBFWLE010000019.1"/>
</dbReference>
<evidence type="ECO:0000313" key="1">
    <source>
        <dbReference type="EMBL" id="SUB96743.1"/>
    </source>
</evidence>
<sequence length="68" mass="7826">MQKIDSYRLTSLEEPTDEMLRQIMSEAAADAKRKGEDAHKRYFAQLRKDAIEQSRLWFGANPNVAVAQ</sequence>
<accession>A0AAQ1UP53</accession>
<name>A0AAQ1UP53_9BACT</name>